<evidence type="ECO:0000313" key="2">
    <source>
        <dbReference type="EMBL" id="MFC4261288.1"/>
    </source>
</evidence>
<accession>A0ABV8QNC0</accession>
<name>A0ABV8QNC0_9BACT</name>
<keyword evidence="1" id="KW-0732">Signal</keyword>
<dbReference type="Proteomes" id="UP001595907">
    <property type="component" value="Unassembled WGS sequence"/>
</dbReference>
<keyword evidence="3" id="KW-1185">Reference proteome</keyword>
<sequence>MVKRYLFLWCSCMALLLCNALYAQVTPKNDTFFLLKKKGLLKKLGKSIYRDNLPEAPIKSVNPFIAYNGKVIRSIQIAPTGFNKIMKDSSVGVSKTFAAKMADAFHKNTLPTVIRKNLFFKEGDKVLPLLFSDNERYLRDLTFIKDALIVVQADSCSNYVDVFIVTKDVFSIGGSLNISGPTKGNAIVREDNLFGTGNKLEYASLYDKDRQRQYGLGLAYTQRNINHSFINWSTGFTTFGAAFNSGRKEEQSFYTSFEKPLVSRYDAWTAAAVFSYKTTDNNYLPDSLYQNNFKYKLLVTDVWAGYNIGHKNRKEKDSEKRLRHFVAVSTFYNKFYEVPAVFKSQYNYSYADINGALLSYSLYKQNFYRTNFIYGFGRNEDVPEGLNATIIGGYTNKQGFKRGYYGIEFDGTHYAPNGCFTAYTFKAGSFVNRKQFEDADIVIGINKFTQLYTLSKQWRNRNFFSINYTQQFNTFLNAPLVLASTYGLPYFRNNIDAASRRTTVKFESVFYNLQSIAGFRIAPFIFTDVSLLQPQQQAFKYTKGYTAIGGGFRTRNENLTFGTVEVKGFYFPRIYEGLKGFKFEIGTNIRFKYNSSFIRKPAFIAPN</sequence>
<organism evidence="2 3">
    <name type="scientific">Ferruginibacter yonginensis</name>
    <dbReference type="NCBI Taxonomy" id="1310416"/>
    <lineage>
        <taxon>Bacteria</taxon>
        <taxon>Pseudomonadati</taxon>
        <taxon>Bacteroidota</taxon>
        <taxon>Chitinophagia</taxon>
        <taxon>Chitinophagales</taxon>
        <taxon>Chitinophagaceae</taxon>
        <taxon>Ferruginibacter</taxon>
    </lineage>
</organism>
<gene>
    <name evidence="2" type="ORF">ACFOWM_00230</name>
</gene>
<feature type="signal peptide" evidence="1">
    <location>
        <begin position="1"/>
        <end position="23"/>
    </location>
</feature>
<evidence type="ECO:0008006" key="4">
    <source>
        <dbReference type="Google" id="ProtNLM"/>
    </source>
</evidence>
<protein>
    <recommendedName>
        <fullName evidence="4">Hemolysin activation/secretion protein</fullName>
    </recommendedName>
</protein>
<dbReference type="EMBL" id="JBHSCZ010000001">
    <property type="protein sequence ID" value="MFC4261288.1"/>
    <property type="molecule type" value="Genomic_DNA"/>
</dbReference>
<comment type="caution">
    <text evidence="2">The sequence shown here is derived from an EMBL/GenBank/DDBJ whole genome shotgun (WGS) entry which is preliminary data.</text>
</comment>
<dbReference type="RefSeq" id="WP_379705351.1">
    <property type="nucleotide sequence ID" value="NZ_JBHSCZ010000001.1"/>
</dbReference>
<evidence type="ECO:0000256" key="1">
    <source>
        <dbReference type="SAM" id="SignalP"/>
    </source>
</evidence>
<proteinExistence type="predicted"/>
<reference evidence="3" key="1">
    <citation type="journal article" date="2019" name="Int. J. Syst. Evol. Microbiol.">
        <title>The Global Catalogue of Microorganisms (GCM) 10K type strain sequencing project: providing services to taxonomists for standard genome sequencing and annotation.</title>
        <authorList>
            <consortium name="The Broad Institute Genomics Platform"/>
            <consortium name="The Broad Institute Genome Sequencing Center for Infectious Disease"/>
            <person name="Wu L."/>
            <person name="Ma J."/>
        </authorList>
    </citation>
    <scope>NUCLEOTIDE SEQUENCE [LARGE SCALE GENOMIC DNA]</scope>
    <source>
        <strain evidence="3">CECT 8289</strain>
    </source>
</reference>
<feature type="chain" id="PRO_5045888348" description="Hemolysin activation/secretion protein" evidence="1">
    <location>
        <begin position="24"/>
        <end position="607"/>
    </location>
</feature>
<evidence type="ECO:0000313" key="3">
    <source>
        <dbReference type="Proteomes" id="UP001595907"/>
    </source>
</evidence>